<dbReference type="PANTHER" id="PTHR47197:SF3">
    <property type="entry name" value="DIHYDRO-HEME D1 DEHYDROGENASE"/>
    <property type="match status" value="1"/>
</dbReference>
<dbReference type="InterPro" id="IPR015943">
    <property type="entry name" value="WD40/YVTN_repeat-like_dom_sf"/>
</dbReference>
<evidence type="ECO:0000259" key="7">
    <source>
        <dbReference type="PROSITE" id="PS51007"/>
    </source>
</evidence>
<evidence type="ECO:0000256" key="5">
    <source>
        <dbReference type="SAM" id="MobiDB-lite"/>
    </source>
</evidence>
<feature type="compositionally biased region" description="Basic and acidic residues" evidence="5">
    <location>
        <begin position="41"/>
        <end position="50"/>
    </location>
</feature>
<reference evidence="8 9" key="1">
    <citation type="submission" date="2019-02" db="EMBL/GenBank/DDBJ databases">
        <title>Deep-cultivation of Planctomycetes and their phenomic and genomic characterization uncovers novel biology.</title>
        <authorList>
            <person name="Wiegand S."/>
            <person name="Jogler M."/>
            <person name="Boedeker C."/>
            <person name="Pinto D."/>
            <person name="Vollmers J."/>
            <person name="Rivas-Marin E."/>
            <person name="Kohn T."/>
            <person name="Peeters S.H."/>
            <person name="Heuer A."/>
            <person name="Rast P."/>
            <person name="Oberbeckmann S."/>
            <person name="Bunk B."/>
            <person name="Jeske O."/>
            <person name="Meyerdierks A."/>
            <person name="Storesund J.E."/>
            <person name="Kallscheuer N."/>
            <person name="Luecker S."/>
            <person name="Lage O.M."/>
            <person name="Pohl T."/>
            <person name="Merkel B.J."/>
            <person name="Hornburger P."/>
            <person name="Mueller R.-W."/>
            <person name="Bruemmer F."/>
            <person name="Labrenz M."/>
            <person name="Spormann A.M."/>
            <person name="Op Den Camp H."/>
            <person name="Overmann J."/>
            <person name="Amann R."/>
            <person name="Jetten M.S.M."/>
            <person name="Mascher T."/>
            <person name="Medema M.H."/>
            <person name="Devos D.P."/>
            <person name="Kaster A.-K."/>
            <person name="Ovreas L."/>
            <person name="Rohde M."/>
            <person name="Galperin M.Y."/>
            <person name="Jogler C."/>
        </authorList>
    </citation>
    <scope>NUCLEOTIDE SEQUENCE [LARGE SCALE GENOMIC DNA]</scope>
    <source>
        <strain evidence="8 9">KOR42</strain>
    </source>
</reference>
<evidence type="ECO:0000256" key="2">
    <source>
        <dbReference type="ARBA" id="ARBA00022723"/>
    </source>
</evidence>
<protein>
    <recommendedName>
        <fullName evidence="7">Cytochrome c domain-containing protein</fullName>
    </recommendedName>
</protein>
<dbReference type="OrthoDB" id="9805202at2"/>
<dbReference type="GO" id="GO:0020037">
    <property type="term" value="F:heme binding"/>
    <property type="evidence" value="ECO:0007669"/>
    <property type="project" value="InterPro"/>
</dbReference>
<evidence type="ECO:0000256" key="1">
    <source>
        <dbReference type="ARBA" id="ARBA00022617"/>
    </source>
</evidence>
<dbReference type="Gene3D" id="1.10.760.10">
    <property type="entry name" value="Cytochrome c-like domain"/>
    <property type="match status" value="1"/>
</dbReference>
<dbReference type="SUPFAM" id="SSF50974">
    <property type="entry name" value="Nitrous oxide reductase, N-terminal domain"/>
    <property type="match status" value="2"/>
</dbReference>
<dbReference type="InterPro" id="IPR011045">
    <property type="entry name" value="N2O_reductase_N"/>
</dbReference>
<dbReference type="InterPro" id="IPR036909">
    <property type="entry name" value="Cyt_c-like_dom_sf"/>
</dbReference>
<evidence type="ECO:0000256" key="3">
    <source>
        <dbReference type="ARBA" id="ARBA00023004"/>
    </source>
</evidence>
<gene>
    <name evidence="8" type="ORF">KOR42_50910</name>
</gene>
<keyword evidence="9" id="KW-1185">Reference proteome</keyword>
<dbReference type="SUPFAM" id="SSF46626">
    <property type="entry name" value="Cytochrome c"/>
    <property type="match status" value="1"/>
</dbReference>
<dbReference type="EMBL" id="SIHI01000062">
    <property type="protein sequence ID" value="TWT39885.1"/>
    <property type="molecule type" value="Genomic_DNA"/>
</dbReference>
<dbReference type="Gene3D" id="2.130.10.10">
    <property type="entry name" value="YVTN repeat-like/Quinoprotein amine dehydrogenase"/>
    <property type="match status" value="2"/>
</dbReference>
<evidence type="ECO:0000313" key="9">
    <source>
        <dbReference type="Proteomes" id="UP000317243"/>
    </source>
</evidence>
<keyword evidence="6" id="KW-0732">Signal</keyword>
<feature type="signal peptide" evidence="6">
    <location>
        <begin position="1"/>
        <end position="25"/>
    </location>
</feature>
<proteinExistence type="predicted"/>
<organism evidence="8 9">
    <name type="scientific">Thalassoglobus neptunius</name>
    <dbReference type="NCBI Taxonomy" id="1938619"/>
    <lineage>
        <taxon>Bacteria</taxon>
        <taxon>Pseudomonadati</taxon>
        <taxon>Planctomycetota</taxon>
        <taxon>Planctomycetia</taxon>
        <taxon>Planctomycetales</taxon>
        <taxon>Planctomycetaceae</taxon>
        <taxon>Thalassoglobus</taxon>
    </lineage>
</organism>
<dbReference type="AlphaFoldDB" id="A0A5C5VPM5"/>
<dbReference type="InterPro" id="IPR051200">
    <property type="entry name" value="Host-pathogen_enzymatic-act"/>
</dbReference>
<dbReference type="GO" id="GO:0046872">
    <property type="term" value="F:metal ion binding"/>
    <property type="evidence" value="ECO:0007669"/>
    <property type="project" value="UniProtKB-KW"/>
</dbReference>
<sequence precursor="true">MMKLFVTFLAAVLLAASLLGPPANSKETQKRETASNPKSDAAPDRLRESGHSSFVSPHTSPIAVRNGLVYVVNTPSDTVDVIDSQSKSIVRRIPVGIDPVSIGVRPDGKEVWIANHVSDSVSVIDSDHDSPTFLHVIATIQQFDPKTRATTFDEPMGIAFATNEKAYVALSSENQIAVVDVKQRRITKRLAIAAQDPRAISVRNGRLYVIPFESNNKTQLSGGSKENIDGDLVTFDAWEHSILHNNVLSLGHVVDIVKHPDVPDRDLFVFDTKTDELIDSVDTLGTLLYGLTVDSSGRVFIAQTDARNHINGRAGTKKHSLKELDNRAFLNQITQVQFTDKGASRKEIIDLEPLPPEHPSPGEALATPYAIEISGDDSTLVVTAAASDKVVTIDAKSGKVMGRVAVDAVPRGIALDATADGSLSQAWVLNAVANTVSLIDLNNPTTPTVVQTIELADPTPPAVRRGRIAFETASASMTETYSCASCHPDGHTDQLLWVLKTPIVTGGDQIMPRSTMPIRGLRDTEPFHWDGIPGDPYGGNNSANIHGSDEPTSIHGDVISAARHLIDGALAGTMAVVGDETINNEGKAGLLSAAQRDEMSEFLLSVPYPPSQKRPYDNVVTDRAKRGFQLFHIDGDLDPTKPQANVCGNCHRMPFLVSTNTPGTGMDAPTWRGAYDRFLILPQGRLNILEFDFYERIAQQGIPEKEMWRFSWGGRERFNPVWDMVLEGSTGYSGAFARQLTLNERSAQDEQMHDLLIALESSAAEEAIILEGHGLLLTDRGSEELSLRYQSAANGKHYVPVHLDGKAFSREELIEMADSGELIVTLTGYHGERSDSAHPQPAIWTLGPIEKQRGPQKFPKLYPGKTEMIVSGRHLDQDAHVFLNGRRVRGDVELLKDERVRIALESLPDPGMQLMQLQNPDGKLSNDFIVQVSVEEPKSVNPDSKVLSDILNRNGWDRLLGVWGDPDTGGEKLKMIYSWKIEGRVIETRSFEPKKQSVGLMAVNGQSGDVFDVSADATGSSTLGTWKFESDGNAVLQVVYATGEGQQGTLNIHYQLVDDDTLHLTFEFPEPFHIKLIRMKPTKSHKKELRK</sequence>
<dbReference type="PANTHER" id="PTHR47197">
    <property type="entry name" value="PROTEIN NIRF"/>
    <property type="match status" value="1"/>
</dbReference>
<keyword evidence="3 4" id="KW-0408">Iron</keyword>
<dbReference type="GO" id="GO:0009055">
    <property type="term" value="F:electron transfer activity"/>
    <property type="evidence" value="ECO:0007669"/>
    <property type="project" value="InterPro"/>
</dbReference>
<dbReference type="RefSeq" id="WP_146512381.1">
    <property type="nucleotide sequence ID" value="NZ_SIHI01000062.1"/>
</dbReference>
<feature type="chain" id="PRO_5022849665" description="Cytochrome c domain-containing protein" evidence="6">
    <location>
        <begin position="26"/>
        <end position="1091"/>
    </location>
</feature>
<dbReference type="Proteomes" id="UP000317243">
    <property type="component" value="Unassembled WGS sequence"/>
</dbReference>
<feature type="region of interest" description="Disordered" evidence="5">
    <location>
        <begin position="23"/>
        <end position="58"/>
    </location>
</feature>
<feature type="domain" description="Cytochrome c" evidence="7">
    <location>
        <begin position="461"/>
        <end position="607"/>
    </location>
</feature>
<keyword evidence="1 4" id="KW-0349">Heme</keyword>
<accession>A0A5C5VPM5</accession>
<dbReference type="PROSITE" id="PS51007">
    <property type="entry name" value="CYTC"/>
    <property type="match status" value="1"/>
</dbReference>
<dbReference type="InterPro" id="IPR009056">
    <property type="entry name" value="Cyt_c-like_dom"/>
</dbReference>
<comment type="caution">
    <text evidence="8">The sequence shown here is derived from an EMBL/GenBank/DDBJ whole genome shotgun (WGS) entry which is preliminary data.</text>
</comment>
<keyword evidence="2 4" id="KW-0479">Metal-binding</keyword>
<evidence type="ECO:0000256" key="4">
    <source>
        <dbReference type="PROSITE-ProRule" id="PRU00433"/>
    </source>
</evidence>
<name>A0A5C5VPM5_9PLAN</name>
<evidence type="ECO:0000256" key="6">
    <source>
        <dbReference type="SAM" id="SignalP"/>
    </source>
</evidence>
<evidence type="ECO:0000313" key="8">
    <source>
        <dbReference type="EMBL" id="TWT39885.1"/>
    </source>
</evidence>